<accession>A0ABS8JFR1</accession>
<sequence>MFLRSIAPLTLGCLVALGVSWPRDARAQADDHHAAMHAAVGDVDFPVS</sequence>
<protein>
    <submittedName>
        <fullName evidence="1">Uncharacterized protein</fullName>
    </submittedName>
</protein>
<dbReference type="RefSeq" id="WP_230526040.1">
    <property type="nucleotide sequence ID" value="NZ_JAJGAK010000001.1"/>
</dbReference>
<name>A0ABS8JFR1_9GAMM</name>
<reference evidence="1" key="1">
    <citation type="submission" date="2021-10" db="EMBL/GenBank/DDBJ databases">
        <authorList>
            <person name="Lyu M."/>
            <person name="Wang X."/>
            <person name="Meng X."/>
            <person name="Xu K."/>
        </authorList>
    </citation>
    <scope>NUCLEOTIDE SEQUENCE</scope>
    <source>
        <strain evidence="1">A6</strain>
    </source>
</reference>
<proteinExistence type="predicted"/>
<evidence type="ECO:0000313" key="1">
    <source>
        <dbReference type="EMBL" id="MCC8362437.1"/>
    </source>
</evidence>
<gene>
    <name evidence="1" type="ORF">LK996_05040</name>
</gene>
<comment type="caution">
    <text evidence="1">The sequence shown here is derived from an EMBL/GenBank/DDBJ whole genome shotgun (WGS) entry which is preliminary data.</text>
</comment>
<organism evidence="1 2">
    <name type="scientific">Noviluteimonas lactosilytica</name>
    <dbReference type="NCBI Taxonomy" id="2888523"/>
    <lineage>
        <taxon>Bacteria</taxon>
        <taxon>Pseudomonadati</taxon>
        <taxon>Pseudomonadota</taxon>
        <taxon>Gammaproteobacteria</taxon>
        <taxon>Lysobacterales</taxon>
        <taxon>Lysobacteraceae</taxon>
        <taxon>Noviluteimonas</taxon>
    </lineage>
</organism>
<dbReference type="EMBL" id="JAJGAK010000001">
    <property type="protein sequence ID" value="MCC8362437.1"/>
    <property type="molecule type" value="Genomic_DNA"/>
</dbReference>
<dbReference type="Proteomes" id="UP001165293">
    <property type="component" value="Unassembled WGS sequence"/>
</dbReference>
<evidence type="ECO:0000313" key="2">
    <source>
        <dbReference type="Proteomes" id="UP001165293"/>
    </source>
</evidence>
<keyword evidence="2" id="KW-1185">Reference proteome</keyword>